<protein>
    <submittedName>
        <fullName evidence="1">LigB domain-containing protein</fullName>
    </submittedName>
</protein>
<evidence type="ECO:0000313" key="1">
    <source>
        <dbReference type="WBParaSite" id="GPUH_0000077201-mRNA-1"/>
    </source>
</evidence>
<organism evidence="1">
    <name type="scientific">Gongylonema pulchrum</name>
    <dbReference type="NCBI Taxonomy" id="637853"/>
    <lineage>
        <taxon>Eukaryota</taxon>
        <taxon>Metazoa</taxon>
        <taxon>Ecdysozoa</taxon>
        <taxon>Nematoda</taxon>
        <taxon>Chromadorea</taxon>
        <taxon>Rhabditida</taxon>
        <taxon>Spirurina</taxon>
        <taxon>Spiruromorpha</taxon>
        <taxon>Spiruroidea</taxon>
        <taxon>Gongylonematidae</taxon>
        <taxon>Gongylonema</taxon>
    </lineage>
</organism>
<proteinExistence type="predicted"/>
<accession>A0A183CWD1</accession>
<reference evidence="1" key="1">
    <citation type="submission" date="2016-06" db="UniProtKB">
        <authorList>
            <consortium name="WormBaseParasite"/>
        </authorList>
    </citation>
    <scope>IDENTIFICATION</scope>
</reference>
<dbReference type="AlphaFoldDB" id="A0A183CWD1"/>
<sequence>LARRCADKIVHLQGKNLSTEDWNFLQTWNNYSQENQYWKPQQALAFQKASFLCSESESKQADSVVLSRNESCAYFFAKSTDSSHLAVAVEKLQRDGSGGFVLPKALLCNPAIAVKAYTFPAKILDDKFDLFTGNADANKELFEKVFEWKKEDRIKGAIIMSQKIIDSSAIDEDPGFTNAQKMSSLLGSLPEAPNMTVCAVTDYSNYPHSSMKRNESKIALLLFGGDAVHANAFSCPDHTPTEDFQKWKAQLDSLCKISQTIGFYISSMDCPPAYECCK</sequence>
<dbReference type="WBParaSite" id="GPUH_0000077201-mRNA-1">
    <property type="protein sequence ID" value="GPUH_0000077201-mRNA-1"/>
    <property type="gene ID" value="GPUH_0000077201"/>
</dbReference>
<name>A0A183CWD1_9BILA</name>